<feature type="domain" description="O-methyltransferase dimerisation" evidence="2">
    <location>
        <begin position="52"/>
        <end position="119"/>
    </location>
</feature>
<accession>A0A2L0F1Z0</accession>
<dbReference type="AlphaFoldDB" id="A0A2L0F1Z0"/>
<dbReference type="OrthoDB" id="5522265at2"/>
<dbReference type="EMBL" id="CP012673">
    <property type="protein sequence ID" value="AUX45574.1"/>
    <property type="molecule type" value="Genomic_DNA"/>
</dbReference>
<keyword evidence="4" id="KW-0489">Methyltransferase</keyword>
<dbReference type="InterPro" id="IPR029063">
    <property type="entry name" value="SAM-dependent_MTases_sf"/>
</dbReference>
<dbReference type="InterPro" id="IPR041698">
    <property type="entry name" value="Methyltransf_25"/>
</dbReference>
<evidence type="ECO:0000313" key="4">
    <source>
        <dbReference type="EMBL" id="AUX45574.1"/>
    </source>
</evidence>
<proteinExistence type="predicted"/>
<organism evidence="4 5">
    <name type="scientific">Sorangium cellulosum</name>
    <name type="common">Polyangium cellulosum</name>
    <dbReference type="NCBI Taxonomy" id="56"/>
    <lineage>
        <taxon>Bacteria</taxon>
        <taxon>Pseudomonadati</taxon>
        <taxon>Myxococcota</taxon>
        <taxon>Polyangia</taxon>
        <taxon>Polyangiales</taxon>
        <taxon>Polyangiaceae</taxon>
        <taxon>Sorangium</taxon>
    </lineage>
</organism>
<dbReference type="GO" id="GO:0032259">
    <property type="term" value="P:methylation"/>
    <property type="evidence" value="ECO:0007669"/>
    <property type="project" value="UniProtKB-KW"/>
</dbReference>
<dbReference type="SUPFAM" id="SSF53335">
    <property type="entry name" value="S-adenosyl-L-methionine-dependent methyltransferases"/>
    <property type="match status" value="1"/>
</dbReference>
<sequence length="388" mass="42446">MHSLSADEGRQTPLTSGRGGPVSLVDTTSLPPAAAADAASRRAHLLYEQLVSLWTPAVIEAAHDVGLFSALSRGPATSDELAAALSVHPRGARILLDALFACDLVECDEQPGCAPIYTLPEDVKACVEPLGLFSLAGKMLYDRRFAWDAWRNFATAVREGGVDQSSKQCRQNQISPEEYRFLTRGINFFAPPIIHALGEGLAKIGWSTRRAISVLDVGCGTGIYSQLLLQRHATWRAVGMDCETMAALARAQSAELGVEDRFSCRASDLWRLPWGGDFDLILLCNMFHLQSPDGAARLMKLAGEAVSTAGIVCVIDQIRDEHRHVDTAQNRFALMFAASMLATGGGDTYTLEQYDEWLRDAGLERLIVLPAPMHRILIARRRSLYPLR</sequence>
<dbReference type="PANTHER" id="PTHR45128:SF1">
    <property type="entry name" value="S-ADENOSYLMETHIONINE-DEPENDENT METHYLTRANSFERASE RV2258C"/>
    <property type="match status" value="1"/>
</dbReference>
<name>A0A2L0F1Z0_SORCE</name>
<dbReference type="SUPFAM" id="SSF46785">
    <property type="entry name" value="Winged helix' DNA-binding domain"/>
    <property type="match status" value="1"/>
</dbReference>
<feature type="compositionally biased region" description="Basic and acidic residues" evidence="1">
    <location>
        <begin position="1"/>
        <end position="10"/>
    </location>
</feature>
<protein>
    <submittedName>
        <fullName evidence="4">O-methyltransferase</fullName>
    </submittedName>
</protein>
<evidence type="ECO:0000313" key="5">
    <source>
        <dbReference type="Proteomes" id="UP000238348"/>
    </source>
</evidence>
<dbReference type="PIRSF" id="PIRSF005739">
    <property type="entry name" value="O-mtase"/>
    <property type="match status" value="1"/>
</dbReference>
<dbReference type="Gene3D" id="1.10.10.10">
    <property type="entry name" value="Winged helix-like DNA-binding domain superfamily/Winged helix DNA-binding domain"/>
    <property type="match status" value="1"/>
</dbReference>
<feature type="domain" description="Methyltransferase" evidence="3">
    <location>
        <begin position="214"/>
        <end position="301"/>
    </location>
</feature>
<dbReference type="GO" id="GO:0008168">
    <property type="term" value="F:methyltransferase activity"/>
    <property type="evidence" value="ECO:0007669"/>
    <property type="project" value="UniProtKB-KW"/>
</dbReference>
<dbReference type="Gene3D" id="3.40.50.150">
    <property type="entry name" value="Vaccinia Virus protein VP39"/>
    <property type="match status" value="1"/>
</dbReference>
<evidence type="ECO:0000259" key="2">
    <source>
        <dbReference type="Pfam" id="PF08100"/>
    </source>
</evidence>
<dbReference type="InterPro" id="IPR053173">
    <property type="entry name" value="SAM-binding_MTase"/>
</dbReference>
<dbReference type="InterPro" id="IPR036390">
    <property type="entry name" value="WH_DNA-bd_sf"/>
</dbReference>
<evidence type="ECO:0000259" key="3">
    <source>
        <dbReference type="Pfam" id="PF13649"/>
    </source>
</evidence>
<dbReference type="InterPro" id="IPR012967">
    <property type="entry name" value="COMT_dimerisation"/>
</dbReference>
<dbReference type="Pfam" id="PF13649">
    <property type="entry name" value="Methyltransf_25"/>
    <property type="match status" value="1"/>
</dbReference>
<dbReference type="Pfam" id="PF08100">
    <property type="entry name" value="Dimerisation"/>
    <property type="match status" value="1"/>
</dbReference>
<feature type="region of interest" description="Disordered" evidence="1">
    <location>
        <begin position="1"/>
        <end position="27"/>
    </location>
</feature>
<gene>
    <name evidence="4" type="ORF">SOCE26_070680</name>
</gene>
<dbReference type="Proteomes" id="UP000238348">
    <property type="component" value="Chromosome"/>
</dbReference>
<dbReference type="InterPro" id="IPR016461">
    <property type="entry name" value="COMT-like"/>
</dbReference>
<dbReference type="PROSITE" id="PS51683">
    <property type="entry name" value="SAM_OMT_II"/>
    <property type="match status" value="1"/>
</dbReference>
<dbReference type="CDD" id="cd02440">
    <property type="entry name" value="AdoMet_MTases"/>
    <property type="match status" value="1"/>
</dbReference>
<keyword evidence="4" id="KW-0808">Transferase</keyword>
<reference evidence="4 5" key="1">
    <citation type="submission" date="2015-09" db="EMBL/GenBank/DDBJ databases">
        <title>Sorangium comparison.</title>
        <authorList>
            <person name="Zaburannyi N."/>
            <person name="Bunk B."/>
            <person name="Overmann J."/>
            <person name="Mueller R."/>
        </authorList>
    </citation>
    <scope>NUCLEOTIDE SEQUENCE [LARGE SCALE GENOMIC DNA]</scope>
    <source>
        <strain evidence="4 5">So ce26</strain>
    </source>
</reference>
<dbReference type="InterPro" id="IPR036388">
    <property type="entry name" value="WH-like_DNA-bd_sf"/>
</dbReference>
<dbReference type="PANTHER" id="PTHR45128">
    <property type="entry name" value="METHYLTRANSFERASE TYPE 11"/>
    <property type="match status" value="1"/>
</dbReference>
<dbReference type="GO" id="GO:0046983">
    <property type="term" value="F:protein dimerization activity"/>
    <property type="evidence" value="ECO:0007669"/>
    <property type="project" value="InterPro"/>
</dbReference>
<evidence type="ECO:0000256" key="1">
    <source>
        <dbReference type="SAM" id="MobiDB-lite"/>
    </source>
</evidence>